<accession>A0A6A6ACB5</accession>
<reference evidence="2" key="1">
    <citation type="journal article" date="2020" name="Stud. Mycol.">
        <title>101 Dothideomycetes genomes: a test case for predicting lifestyles and emergence of pathogens.</title>
        <authorList>
            <person name="Haridas S."/>
            <person name="Albert R."/>
            <person name="Binder M."/>
            <person name="Bloem J."/>
            <person name="Labutti K."/>
            <person name="Salamov A."/>
            <person name="Andreopoulos B."/>
            <person name="Baker S."/>
            <person name="Barry K."/>
            <person name="Bills G."/>
            <person name="Bluhm B."/>
            <person name="Cannon C."/>
            <person name="Castanera R."/>
            <person name="Culley D."/>
            <person name="Daum C."/>
            <person name="Ezra D."/>
            <person name="Gonzalez J."/>
            <person name="Henrissat B."/>
            <person name="Kuo A."/>
            <person name="Liang C."/>
            <person name="Lipzen A."/>
            <person name="Lutzoni F."/>
            <person name="Magnuson J."/>
            <person name="Mondo S."/>
            <person name="Nolan M."/>
            <person name="Ohm R."/>
            <person name="Pangilinan J."/>
            <person name="Park H.-J."/>
            <person name="Ramirez L."/>
            <person name="Alfaro M."/>
            <person name="Sun H."/>
            <person name="Tritt A."/>
            <person name="Yoshinaga Y."/>
            <person name="Zwiers L.-H."/>
            <person name="Turgeon B."/>
            <person name="Goodwin S."/>
            <person name="Spatafora J."/>
            <person name="Crous P."/>
            <person name="Grigoriev I."/>
        </authorList>
    </citation>
    <scope>NUCLEOTIDE SEQUENCE</scope>
    <source>
        <strain evidence="2">CBS 119687</strain>
    </source>
</reference>
<feature type="compositionally biased region" description="Low complexity" evidence="1">
    <location>
        <begin position="268"/>
        <end position="280"/>
    </location>
</feature>
<dbReference type="EMBL" id="ML977506">
    <property type="protein sequence ID" value="KAF2129459.1"/>
    <property type="molecule type" value="Genomic_DNA"/>
</dbReference>
<feature type="region of interest" description="Disordered" evidence="1">
    <location>
        <begin position="611"/>
        <end position="713"/>
    </location>
</feature>
<name>A0A6A6ACB5_9PLEO</name>
<dbReference type="OrthoDB" id="10066232at2759"/>
<feature type="compositionally biased region" description="Polar residues" evidence="1">
    <location>
        <begin position="661"/>
        <end position="685"/>
    </location>
</feature>
<keyword evidence="3" id="KW-1185">Reference proteome</keyword>
<feature type="region of interest" description="Disordered" evidence="1">
    <location>
        <begin position="246"/>
        <end position="280"/>
    </location>
</feature>
<feature type="compositionally biased region" description="Polar residues" evidence="1">
    <location>
        <begin position="700"/>
        <end position="713"/>
    </location>
</feature>
<evidence type="ECO:0000313" key="3">
    <source>
        <dbReference type="Proteomes" id="UP000799771"/>
    </source>
</evidence>
<feature type="region of interest" description="Disordered" evidence="1">
    <location>
        <begin position="483"/>
        <end position="502"/>
    </location>
</feature>
<feature type="compositionally biased region" description="Polar residues" evidence="1">
    <location>
        <begin position="632"/>
        <end position="645"/>
    </location>
</feature>
<feature type="compositionally biased region" description="Polar residues" evidence="1">
    <location>
        <begin position="303"/>
        <end position="314"/>
    </location>
</feature>
<dbReference type="AlphaFoldDB" id="A0A6A6ACB5"/>
<evidence type="ECO:0000256" key="1">
    <source>
        <dbReference type="SAM" id="MobiDB-lite"/>
    </source>
</evidence>
<feature type="region of interest" description="Disordered" evidence="1">
    <location>
        <begin position="292"/>
        <end position="342"/>
    </location>
</feature>
<protein>
    <submittedName>
        <fullName evidence="2">Uncharacterized protein</fullName>
    </submittedName>
</protein>
<dbReference type="GeneID" id="54408566"/>
<evidence type="ECO:0000313" key="2">
    <source>
        <dbReference type="EMBL" id="KAF2129459.1"/>
    </source>
</evidence>
<dbReference type="Proteomes" id="UP000799771">
    <property type="component" value="Unassembled WGS sequence"/>
</dbReference>
<organism evidence="2 3">
    <name type="scientific">Dothidotthia symphoricarpi CBS 119687</name>
    <dbReference type="NCBI Taxonomy" id="1392245"/>
    <lineage>
        <taxon>Eukaryota</taxon>
        <taxon>Fungi</taxon>
        <taxon>Dikarya</taxon>
        <taxon>Ascomycota</taxon>
        <taxon>Pezizomycotina</taxon>
        <taxon>Dothideomycetes</taxon>
        <taxon>Pleosporomycetidae</taxon>
        <taxon>Pleosporales</taxon>
        <taxon>Dothidotthiaceae</taxon>
        <taxon>Dothidotthia</taxon>
    </lineage>
</organism>
<sequence>MTDKKKYFDVDEFQRWYEMQGKNAMIPPRANFLAATNHIRNLFDKNKFTWGVMCGMEMLCLGYRREMPDLHIVYDSRDFLRMKAKLMADRRFRVPSDMNSLFPTKIFIQTGPEYKDTGCTLTTFIEVNLVPPGVYGTPPTDSLSSNLVILGLKTDGKQNTYKGLNMLYLMKTMIYCCKVRDLAWDPRKDIVFLCQNYGEDIQNIRSHLNQKDVQEYFLGTPFFSRLAQTDQRRCYLVLLDKEPPPMMAITPPAPQSGHKYSASTSDLIRPPISSHKSSPSLSIHVSSEHLSLPVPGSFHQHAPSISQPQTQPDHSITARDSRSRYRNISAPNSRNISPEGPLLTMSSMRPKSMDSRAAHDQLAVPSYQARITNMQSVVSSRPQAVSSFCPVPMVAEARKSMPNLNALFRDTMPSYAITQTPFADGRTIPYQQQQYPNMQPVSTFEATGSQNPGQEHLKSQLGFSSNTGYGHMGPPVPITVNPKRPQARASSHGSHLDRMSQSETSIPVLGEPKIGELDLVRPEGADVSSTESAGESKELQAKKALATDVEGFHLAAHAASSEAHPEHDVSVIPRPLFAPKHSLPVAELDTTPRSKNLIAELPAEEIESKNIVPTPPMSTHKLSESTIFPRAESTTAMEGTKTSSGPRPEESPVSPPDITASALTQKPTTRPLNPRTQSAPLNTLPASLVAGGAQPHHRSQQPSISHQPPTKTNASKYVRYYAKPSPSVQNQDQPAYKAYQPPSTPLVRPEIPHSQTEPVRPHHAVLDSREAGQQTLSRERSDEYYMVHSAHNHPGHLRNVSNDSTQSHDSDELAREYRLELPDFGDVYGKDGES</sequence>
<feature type="region of interest" description="Disordered" evidence="1">
    <location>
        <begin position="725"/>
        <end position="813"/>
    </location>
</feature>
<proteinExistence type="predicted"/>
<gene>
    <name evidence="2" type="ORF">P153DRAFT_366852</name>
</gene>
<dbReference type="RefSeq" id="XP_033523848.1">
    <property type="nucleotide sequence ID" value="XM_033668134.1"/>
</dbReference>